<protein>
    <submittedName>
        <fullName evidence="2">Retrotransposon protein, putative, unclassified</fullName>
    </submittedName>
</protein>
<reference evidence="2" key="2">
    <citation type="submission" date="2005-04" db="EMBL/GenBank/DDBJ databases">
        <authorList>
            <person name="Buell C.R."/>
            <person name="Wing R.A."/>
            <person name="McCombie W.A."/>
            <person name="Ouyang S."/>
        </authorList>
    </citation>
    <scope>NUCLEOTIDE SEQUENCE</scope>
</reference>
<evidence type="ECO:0000313" key="2">
    <source>
        <dbReference type="EMBL" id="ABA96628.1"/>
    </source>
</evidence>
<feature type="domain" description="Retrotransposon gag" evidence="1">
    <location>
        <begin position="95"/>
        <end position="167"/>
    </location>
</feature>
<proteinExistence type="predicted"/>
<evidence type="ECO:0000259" key="1">
    <source>
        <dbReference type="Pfam" id="PF03732"/>
    </source>
</evidence>
<gene>
    <name evidence="2" type="ordered locus">LOC_Os12g07930</name>
</gene>
<accession>Q2QWX1</accession>
<dbReference type="AlphaFoldDB" id="Q2QWX1"/>
<sequence>MSKEEVNAKKEQSPKSMVETFQATVDEAIHRALFDQSEVLADTLQNLIKRTIDELIVQKRQLGDRLKNNNNIGSGGKHIGISMMRHINNIGQKEFKDISWADLEKQFHTYFFAGIDEIKLSDLISVRQQEGESAMEYIQRFRNVRSRCYSLSLSDVQLADLAFQGLSTPI</sequence>
<dbReference type="Pfam" id="PF03732">
    <property type="entry name" value="Retrotrans_gag"/>
    <property type="match status" value="1"/>
</dbReference>
<organism evidence="2">
    <name type="scientific">Oryza sativa subsp. japonica</name>
    <name type="common">Rice</name>
    <dbReference type="NCBI Taxonomy" id="39947"/>
    <lineage>
        <taxon>Eukaryota</taxon>
        <taxon>Viridiplantae</taxon>
        <taxon>Streptophyta</taxon>
        <taxon>Embryophyta</taxon>
        <taxon>Tracheophyta</taxon>
        <taxon>Spermatophyta</taxon>
        <taxon>Magnoliopsida</taxon>
        <taxon>Liliopsida</taxon>
        <taxon>Poales</taxon>
        <taxon>Poaceae</taxon>
        <taxon>BOP clade</taxon>
        <taxon>Oryzoideae</taxon>
        <taxon>Oryzeae</taxon>
        <taxon>Oryzinae</taxon>
        <taxon>Oryza</taxon>
        <taxon>Oryza sativa</taxon>
    </lineage>
</organism>
<reference evidence="2" key="3">
    <citation type="submission" date="2006-01" db="EMBL/GenBank/DDBJ databases">
        <authorList>
            <person name="Buell R."/>
        </authorList>
    </citation>
    <scope>NUCLEOTIDE SEQUENCE</scope>
</reference>
<dbReference type="InterPro" id="IPR005162">
    <property type="entry name" value="Retrotrans_gag_dom"/>
</dbReference>
<name>Q2QWX1_ORYSJ</name>
<dbReference type="EMBL" id="DP000011">
    <property type="protein sequence ID" value="ABA96628.1"/>
    <property type="molecule type" value="Genomic_DNA"/>
</dbReference>
<reference evidence="2" key="1">
    <citation type="journal article" date="2005" name="BMC Biol.">
        <title>The sequence of rice chromosomes 11 and 12, rich in disease resistance genes and recent gene duplications.</title>
        <authorList>
            <consortium name="The rice chromosomes 11 and 12 sequencing consortia"/>
        </authorList>
    </citation>
    <scope>NUCLEOTIDE SEQUENCE [LARGE SCALE GENOMIC DNA]</scope>
</reference>